<gene>
    <name evidence="1" type="ORF">EubceDRAFT1_0390</name>
</gene>
<reference evidence="1 2" key="1">
    <citation type="submission" date="2010-08" db="EMBL/GenBank/DDBJ databases">
        <authorList>
            <consortium name="US DOE Joint Genome Institute (JGI-PGF)"/>
            <person name="Lucas S."/>
            <person name="Copeland A."/>
            <person name="Lapidus A."/>
            <person name="Cheng J.-F."/>
            <person name="Bruce D."/>
            <person name="Goodwin L."/>
            <person name="Pitluck S."/>
            <person name="Land M.L."/>
            <person name="Hauser L."/>
            <person name="Chang Y.-J."/>
            <person name="Anderson I.J."/>
            <person name="Johnson E."/>
            <person name="Mulhopadhyay B."/>
            <person name="Kyrpides N."/>
            <person name="Woyke T.J."/>
        </authorList>
    </citation>
    <scope>NUCLEOTIDE SEQUENCE [LARGE SCALE GENOMIC DNA]</scope>
    <source>
        <strain evidence="1 2">6</strain>
    </source>
</reference>
<dbReference type="PANTHER" id="PTHR41260">
    <property type="entry name" value="PROTEIN ECSC"/>
    <property type="match status" value="1"/>
</dbReference>
<accession>I5AR24</accession>
<evidence type="ECO:0000313" key="2">
    <source>
        <dbReference type="Proteomes" id="UP000005753"/>
    </source>
</evidence>
<sequence>MGKKSLIKQEDVSNILNTCYEAAQKGIGKVSPPIEQFAEDYLCKSKTPEAAAKSMLNNQITKCATSGFLTGFGGLITLPITIPANVGSVLYVQMRMVACTAYMAGYDLNADQVQTFVYACLAGVSVNEVVKKAGVKVGQKIATNAINKIPGKALTKINQKIGFRFITKFGEKGIVNLGKMIPVVGAVINGSFDYVETKVIADRAYKMFFEGDYSAGDTEQNDVDFDEETVIMSNADSSLAPNR</sequence>
<reference evidence="1 2" key="2">
    <citation type="submission" date="2012-02" db="EMBL/GenBank/DDBJ databases">
        <title>Improved High-Quality Draft sequence of Eubacterium cellulosolvens 6.</title>
        <authorList>
            <consortium name="US DOE Joint Genome Institute"/>
            <person name="Lucas S."/>
            <person name="Han J."/>
            <person name="Lapidus A."/>
            <person name="Cheng J.-F."/>
            <person name="Goodwin L."/>
            <person name="Pitluck S."/>
            <person name="Peters L."/>
            <person name="Mikhailova N."/>
            <person name="Gu W."/>
            <person name="Detter J.C."/>
            <person name="Han C."/>
            <person name="Tapia R."/>
            <person name="Land M."/>
            <person name="Hauser L."/>
            <person name="Kyrpides N."/>
            <person name="Ivanova N."/>
            <person name="Pagani I."/>
            <person name="Johnson E."/>
            <person name="Mukhopadhyay B."/>
            <person name="Anderson I."/>
            <person name="Woyke T."/>
        </authorList>
    </citation>
    <scope>NUCLEOTIDE SEQUENCE [LARGE SCALE GENOMIC DNA]</scope>
    <source>
        <strain evidence="1 2">6</strain>
    </source>
</reference>
<keyword evidence="2" id="KW-1185">Reference proteome</keyword>
<organism evidence="1 2">
    <name type="scientific">Eubacterium cellulosolvens (strain ATCC 43171 / JCM 9499 / 6)</name>
    <name type="common">Cillobacterium cellulosolvens</name>
    <dbReference type="NCBI Taxonomy" id="633697"/>
    <lineage>
        <taxon>Bacteria</taxon>
        <taxon>Bacillati</taxon>
        <taxon>Bacillota</taxon>
        <taxon>Clostridia</taxon>
        <taxon>Eubacteriales</taxon>
        <taxon>Eubacteriaceae</taxon>
        <taxon>Eubacterium</taxon>
    </lineage>
</organism>
<dbReference type="InterPro" id="IPR024787">
    <property type="entry name" value="EcsC"/>
</dbReference>
<name>I5AR24_EUBC6</name>
<proteinExistence type="predicted"/>
<protein>
    <recommendedName>
        <fullName evidence="3">EcsC protein family</fullName>
    </recommendedName>
</protein>
<dbReference type="Pfam" id="PF12787">
    <property type="entry name" value="EcsC"/>
    <property type="match status" value="1"/>
</dbReference>
<dbReference type="OrthoDB" id="1425703at2"/>
<evidence type="ECO:0008006" key="3">
    <source>
        <dbReference type="Google" id="ProtNLM"/>
    </source>
</evidence>
<dbReference type="EMBL" id="CM001487">
    <property type="protein sequence ID" value="EIM56247.1"/>
    <property type="molecule type" value="Genomic_DNA"/>
</dbReference>
<dbReference type="AlphaFoldDB" id="I5AR24"/>
<dbReference type="PANTHER" id="PTHR41260:SF1">
    <property type="entry name" value="PROTEIN ECSC"/>
    <property type="match status" value="1"/>
</dbReference>
<dbReference type="HOGENOM" id="CLU_087895_1_0_9"/>
<dbReference type="eggNOG" id="ENOG5030UV2">
    <property type="taxonomic scope" value="Bacteria"/>
</dbReference>
<evidence type="ECO:0000313" key="1">
    <source>
        <dbReference type="EMBL" id="EIM56247.1"/>
    </source>
</evidence>
<dbReference type="Proteomes" id="UP000005753">
    <property type="component" value="Chromosome"/>
</dbReference>